<organism evidence="2 3">
    <name type="scientific">Fusarium tjaetaba</name>
    <dbReference type="NCBI Taxonomy" id="1567544"/>
    <lineage>
        <taxon>Eukaryota</taxon>
        <taxon>Fungi</taxon>
        <taxon>Dikarya</taxon>
        <taxon>Ascomycota</taxon>
        <taxon>Pezizomycotina</taxon>
        <taxon>Sordariomycetes</taxon>
        <taxon>Hypocreomycetidae</taxon>
        <taxon>Hypocreales</taxon>
        <taxon>Nectriaceae</taxon>
        <taxon>Fusarium</taxon>
        <taxon>Fusarium fujikuroi species complex</taxon>
    </lineage>
</organism>
<evidence type="ECO:0000313" key="2">
    <source>
        <dbReference type="EMBL" id="KAF5643019.1"/>
    </source>
</evidence>
<protein>
    <submittedName>
        <fullName evidence="2">Transcriptional regulatory STB4</fullName>
    </submittedName>
</protein>
<dbReference type="PANTHER" id="PTHR47785">
    <property type="entry name" value="ZN(II)2CYS6 TRANSCRIPTION FACTOR (EUROFUNG)-RELATED-RELATED"/>
    <property type="match status" value="1"/>
</dbReference>
<feature type="region of interest" description="Disordered" evidence="1">
    <location>
        <begin position="1"/>
        <end position="48"/>
    </location>
</feature>
<comment type="caution">
    <text evidence="2">The sequence shown here is derived from an EMBL/GenBank/DDBJ whole genome shotgun (WGS) entry which is preliminary data.</text>
</comment>
<evidence type="ECO:0000313" key="3">
    <source>
        <dbReference type="Proteomes" id="UP000530670"/>
    </source>
</evidence>
<proteinExistence type="predicted"/>
<dbReference type="Proteomes" id="UP000530670">
    <property type="component" value="Unassembled WGS sequence"/>
</dbReference>
<dbReference type="EMBL" id="JAAQRI010000064">
    <property type="protein sequence ID" value="KAF5643019.1"/>
    <property type="molecule type" value="Genomic_DNA"/>
</dbReference>
<sequence length="473" mass="53385">MQPQAQTQDDTSHKNKRVRLGSQPNVTDKDPFSGAQPTRRRVAVASQPIRHGEADSVVNLTATPRSIPPERHFERFSEGLDSILTWTVFPQEIEPIHVDNGSLMAMPDDFPPISFTELKRLQKSYLSTVHSVNPILDVAVLDQYITKLSENGLDWTTQTCLVALVRHANTINDDVDAHTAYRDSTIPAGPPNPPSSPQAIKQSIFYTAYKSEVEIRYEVPSLPGSMLEHIEDRLTFPSPPAANCLFDETIAWYYFLADIAARHLINRIIDAKVEISACPKEAQARSLLRSYEVFGSQLQDWYMSLPPEISFPPPDASISPETNIYKRILRSRYLFIKELLCRPFVRLCLNYDLELSSALEDEIVSIASQGLQYCAWRLKAVDRMNKLDHGLWIWIRNSTGCSMILIGAARSLQFQSTAVSRRLVLPQDWREIVVSFLHGLEKYAHETRGGVASCYRLVTWGLDGFQPGSPDTI</sequence>
<dbReference type="OrthoDB" id="4356994at2759"/>
<dbReference type="InterPro" id="IPR053181">
    <property type="entry name" value="EcdB-like_regulator"/>
</dbReference>
<reference evidence="2 3" key="1">
    <citation type="submission" date="2020-05" db="EMBL/GenBank/DDBJ databases">
        <title>Identification and distribution of gene clusters putatively required for synthesis of sphingolipid metabolism inhibitors in phylogenetically diverse species of the filamentous fungus Fusarium.</title>
        <authorList>
            <person name="Kim H.-S."/>
            <person name="Busman M."/>
            <person name="Brown D.W."/>
            <person name="Divon H."/>
            <person name="Uhlig S."/>
            <person name="Proctor R.H."/>
        </authorList>
    </citation>
    <scope>NUCLEOTIDE SEQUENCE [LARGE SCALE GENOMIC DNA]</scope>
    <source>
        <strain evidence="2 3">NRRL 66243</strain>
    </source>
</reference>
<evidence type="ECO:0000256" key="1">
    <source>
        <dbReference type="SAM" id="MobiDB-lite"/>
    </source>
</evidence>
<dbReference type="AlphaFoldDB" id="A0A8H5S1P0"/>
<name>A0A8H5S1P0_9HYPO</name>
<accession>A0A8H5S1P0</accession>
<keyword evidence="3" id="KW-1185">Reference proteome</keyword>
<dbReference type="GeneID" id="59301939"/>
<dbReference type="CDD" id="cd12148">
    <property type="entry name" value="fungal_TF_MHR"/>
    <property type="match status" value="1"/>
</dbReference>
<dbReference type="RefSeq" id="XP_037209512.1">
    <property type="nucleotide sequence ID" value="XM_037349669.1"/>
</dbReference>
<gene>
    <name evidence="2" type="ORF">FTJAE_3379</name>
</gene>
<dbReference type="PANTHER" id="PTHR47785:SF5">
    <property type="entry name" value="ZN(II)2CYS6 TRANSCRIPTION FACTOR (EUROFUNG)"/>
    <property type="match status" value="1"/>
</dbReference>